<keyword evidence="3" id="KW-1185">Reference proteome</keyword>
<feature type="compositionally biased region" description="Gly residues" evidence="1">
    <location>
        <begin position="184"/>
        <end position="197"/>
    </location>
</feature>
<organism evidence="2 3">
    <name type="scientific">Klenkia terrae</name>
    <dbReference type="NCBI Taxonomy" id="1052259"/>
    <lineage>
        <taxon>Bacteria</taxon>
        <taxon>Bacillati</taxon>
        <taxon>Actinomycetota</taxon>
        <taxon>Actinomycetes</taxon>
        <taxon>Geodermatophilales</taxon>
        <taxon>Geodermatophilaceae</taxon>
        <taxon>Klenkia</taxon>
    </lineage>
</organism>
<dbReference type="RefSeq" id="WP_225235228.1">
    <property type="nucleotide sequence ID" value="NZ_JBAPLV010000011.1"/>
</dbReference>
<gene>
    <name evidence="2" type="ORF">UXQ13_11330</name>
</gene>
<proteinExistence type="predicted"/>
<evidence type="ECO:0000313" key="3">
    <source>
        <dbReference type="Proteomes" id="UP001373496"/>
    </source>
</evidence>
<feature type="compositionally biased region" description="Low complexity" evidence="1">
    <location>
        <begin position="35"/>
        <end position="68"/>
    </location>
</feature>
<evidence type="ECO:0000313" key="2">
    <source>
        <dbReference type="EMBL" id="MEI4279056.1"/>
    </source>
</evidence>
<reference evidence="2 3" key="1">
    <citation type="submission" date="2024-03" db="EMBL/GenBank/DDBJ databases">
        <title>Draft genome sequence of Klenkia terrae.</title>
        <authorList>
            <person name="Duangmal K."/>
            <person name="Chantavorakit T."/>
        </authorList>
    </citation>
    <scope>NUCLEOTIDE SEQUENCE [LARGE SCALE GENOMIC DNA]</scope>
    <source>
        <strain evidence="2 3">JCM 17786</strain>
    </source>
</reference>
<comment type="caution">
    <text evidence="2">The sequence shown here is derived from an EMBL/GenBank/DDBJ whole genome shotgun (WGS) entry which is preliminary data.</text>
</comment>
<dbReference type="EMBL" id="JBAPLV010000011">
    <property type="protein sequence ID" value="MEI4279056.1"/>
    <property type="molecule type" value="Genomic_DNA"/>
</dbReference>
<feature type="region of interest" description="Disordered" evidence="1">
    <location>
        <begin position="35"/>
        <end position="73"/>
    </location>
</feature>
<dbReference type="Proteomes" id="UP001373496">
    <property type="component" value="Unassembled WGS sequence"/>
</dbReference>
<name>A0ABU8E5X7_9ACTN</name>
<protein>
    <recommendedName>
        <fullName evidence="4">Septum formation initiator</fullName>
    </recommendedName>
</protein>
<evidence type="ECO:0008006" key="4">
    <source>
        <dbReference type="Google" id="ProtNLM"/>
    </source>
</evidence>
<feature type="region of interest" description="Disordered" evidence="1">
    <location>
        <begin position="138"/>
        <end position="197"/>
    </location>
</feature>
<accession>A0ABU8E5X7</accession>
<feature type="compositionally biased region" description="Polar residues" evidence="1">
    <location>
        <begin position="145"/>
        <end position="162"/>
    </location>
</feature>
<feature type="compositionally biased region" description="Basic and acidic residues" evidence="1">
    <location>
        <begin position="165"/>
        <end position="176"/>
    </location>
</feature>
<sequence length="197" mass="18816">MRTTPLLLTAWAGAATVAVGLGFFSVSLLDADPVSASSSTPSSAASTAASTTPGDAASTTAASPTAGGQQLTGQQVTEAGTVYGSCVDGLPQAASAPAAGWEVDDSSTPTDVEFKAGDRRIHVVVTCTPTGPAFAVVEGGDDDGVQTTPSPGSGSPATQTAGVTPDDHGSGGHGSDDTGPDDSGSGGHGSGGHGSDD</sequence>
<evidence type="ECO:0000256" key="1">
    <source>
        <dbReference type="SAM" id="MobiDB-lite"/>
    </source>
</evidence>